<keyword evidence="2" id="KW-1185">Reference proteome</keyword>
<evidence type="ECO:0000313" key="2">
    <source>
        <dbReference type="Proteomes" id="UP000243679"/>
    </source>
</evidence>
<dbReference type="KEGG" id="ntt:TAO_0366"/>
<proteinExistence type="predicted"/>
<gene>
    <name evidence="1" type="ORF">TAO_0366</name>
</gene>
<dbReference type="AlphaFoldDB" id="A0A1Q2SKR6"/>
<dbReference type="EMBL" id="AP014836">
    <property type="protein sequence ID" value="BAW79736.1"/>
    <property type="molecule type" value="Genomic_DNA"/>
</dbReference>
<name>A0A1Q2SKR6_9GAMM</name>
<evidence type="ECO:0000313" key="1">
    <source>
        <dbReference type="EMBL" id="BAW79736.1"/>
    </source>
</evidence>
<protein>
    <submittedName>
        <fullName evidence="1">Uncharacterized protein</fullName>
    </submittedName>
</protein>
<organism evidence="1 2">
    <name type="scientific">Candidatus Nitrosoglobus terrae</name>
    <dbReference type="NCBI Taxonomy" id="1630141"/>
    <lineage>
        <taxon>Bacteria</taxon>
        <taxon>Pseudomonadati</taxon>
        <taxon>Pseudomonadota</taxon>
        <taxon>Gammaproteobacteria</taxon>
        <taxon>Chromatiales</taxon>
        <taxon>Chromatiaceae</taxon>
        <taxon>Candidatus Nitrosoglobus</taxon>
    </lineage>
</organism>
<dbReference type="Proteomes" id="UP000243679">
    <property type="component" value="Chromosome"/>
</dbReference>
<accession>A0A1Q2SKR6</accession>
<sequence>MFATNNVMTGTVVYKSYSPGGLIDFTGVNKRSVSFDANKGWNWGDAIWGTQVKANDDLLPFLIESPSVIFDDHFLAAFSTP</sequence>
<reference evidence="1 2" key="1">
    <citation type="journal article" date="2017" name="ISME J.">
        <title>An acid-tolerant ammonia-oxidizing ?-proteobacterium from soil.</title>
        <authorList>
            <person name="Hayatsu M."/>
            <person name="Tago K."/>
            <person name="Uchiyama I."/>
            <person name="Toyoda A."/>
            <person name="Wang Y."/>
            <person name="Shimomura Y."/>
            <person name="Okubo T."/>
            <person name="Kurisu F."/>
            <person name="Hirono Y."/>
            <person name="Nonaka K."/>
            <person name="Akiyama H."/>
            <person name="Itoh T."/>
            <person name="Takami H."/>
        </authorList>
    </citation>
    <scope>NUCLEOTIDE SEQUENCE [LARGE SCALE GENOMIC DNA]</scope>
    <source>
        <strain evidence="1 2">TAO100</strain>
    </source>
</reference>